<gene>
    <name evidence="9" type="ordered locus">WS0637</name>
</gene>
<evidence type="ECO:0000256" key="7">
    <source>
        <dbReference type="SAM" id="Phobius"/>
    </source>
</evidence>
<accession>Q7MSA2</accession>
<evidence type="ECO:0000256" key="2">
    <source>
        <dbReference type="ARBA" id="ARBA00005236"/>
    </source>
</evidence>
<evidence type="ECO:0000259" key="8">
    <source>
        <dbReference type="Pfam" id="PF02687"/>
    </source>
</evidence>
<dbReference type="Proteomes" id="UP000000422">
    <property type="component" value="Chromosome"/>
</dbReference>
<feature type="domain" description="ABC3 transporter permease C-terminal" evidence="8">
    <location>
        <begin position="262"/>
        <end position="383"/>
    </location>
</feature>
<keyword evidence="10" id="KW-1185">Reference proteome</keyword>
<organism evidence="10">
    <name type="scientific">Wolinella succinogenes (strain ATCC 29543 / DSM 1740 / CCUG 13145 / JCM 31913 / LMG 7466 / NCTC 11488 / FDC 602W)</name>
    <name type="common">Vibrio succinogenes</name>
    <dbReference type="NCBI Taxonomy" id="273121"/>
    <lineage>
        <taxon>Bacteria</taxon>
        <taxon>Pseudomonadati</taxon>
        <taxon>Campylobacterota</taxon>
        <taxon>Epsilonproteobacteria</taxon>
        <taxon>Campylobacterales</taxon>
        <taxon>Helicobacteraceae</taxon>
        <taxon>Wolinella</taxon>
    </lineage>
</organism>
<dbReference type="KEGG" id="wsu:WS0637"/>
<evidence type="ECO:0000313" key="10">
    <source>
        <dbReference type="Proteomes" id="UP000000422"/>
    </source>
</evidence>
<keyword evidence="6 7" id="KW-0472">Membrane</keyword>
<dbReference type="RefSeq" id="WP_011138568.1">
    <property type="nucleotide sequence ID" value="NC_005090.1"/>
</dbReference>
<comment type="similarity">
    <text evidence="2">Belongs to the ABC-4 integral membrane protein family. LolC/E subfamily.</text>
</comment>
<feature type="transmembrane region" description="Helical" evidence="7">
    <location>
        <begin position="256"/>
        <end position="274"/>
    </location>
</feature>
<evidence type="ECO:0000256" key="5">
    <source>
        <dbReference type="ARBA" id="ARBA00022989"/>
    </source>
</evidence>
<dbReference type="GO" id="GO:0044874">
    <property type="term" value="P:lipoprotein localization to outer membrane"/>
    <property type="evidence" value="ECO:0007669"/>
    <property type="project" value="TreeGrafter"/>
</dbReference>
<keyword evidence="4 7" id="KW-0812">Transmembrane</keyword>
<evidence type="ECO:0000256" key="4">
    <source>
        <dbReference type="ARBA" id="ARBA00022692"/>
    </source>
</evidence>
<dbReference type="PANTHER" id="PTHR30489:SF0">
    <property type="entry name" value="LIPOPROTEIN-RELEASING SYSTEM TRANSMEMBRANE PROTEIN LOLE"/>
    <property type="match status" value="1"/>
</dbReference>
<feature type="transmembrane region" description="Helical" evidence="7">
    <location>
        <begin position="311"/>
        <end position="336"/>
    </location>
</feature>
<dbReference type="InterPro" id="IPR051447">
    <property type="entry name" value="Lipoprotein-release_system"/>
</dbReference>
<dbReference type="AlphaFoldDB" id="Q7MSA2"/>
<evidence type="ECO:0000256" key="6">
    <source>
        <dbReference type="ARBA" id="ARBA00023136"/>
    </source>
</evidence>
<reference evidence="9 10" key="1">
    <citation type="journal article" date="2003" name="Proc. Natl. Acad. Sci. U.S.A.">
        <title>Complete genome sequence and analysis of Wolinella succinogenes.</title>
        <authorList>
            <person name="Baar C."/>
            <person name="Eppinger M."/>
            <person name="Raddatz G."/>
            <person name="Simon JM."/>
            <person name="Lanz C."/>
            <person name="Klimmek O."/>
            <person name="Nandakumar R."/>
            <person name="Gross R."/>
            <person name="Rosinus A."/>
            <person name="Keller H."/>
            <person name="Jagtap P."/>
            <person name="Linke B."/>
            <person name="Meyer F."/>
            <person name="Lederer H."/>
            <person name="Schuster S.C."/>
        </authorList>
    </citation>
    <scope>NUCLEOTIDE SEQUENCE [LARGE SCALE GENOMIC DNA]</scope>
    <source>
        <strain evidence="10">ATCC 29543 / DSM 1740 / CCUG 13145 / JCM 31913 / LMG 7466 / NCTC 11488 / FDC 602W</strain>
    </source>
</reference>
<name>Q7MSA2_WOLSU</name>
<dbReference type="HOGENOM" id="CLU_701928_0_0_7"/>
<evidence type="ECO:0000256" key="3">
    <source>
        <dbReference type="ARBA" id="ARBA00022475"/>
    </source>
</evidence>
<dbReference type="Pfam" id="PF02687">
    <property type="entry name" value="FtsX"/>
    <property type="match status" value="1"/>
</dbReference>
<comment type="subcellular location">
    <subcellularLocation>
        <location evidence="1">Cell membrane</location>
        <topology evidence="1">Multi-pass membrane protein</topology>
    </subcellularLocation>
</comment>
<dbReference type="EMBL" id="BX571658">
    <property type="protein sequence ID" value="CAE09768.1"/>
    <property type="molecule type" value="Genomic_DNA"/>
</dbReference>
<keyword evidence="3" id="KW-1003">Cell membrane</keyword>
<sequence>MSFNPSLIALSIASLRRRALKNLSLLIALVIVIFTASSILFTADSIQRVNKEQIGRLPDITMQRMVGGRLETIEEGRVDELLEIEGVEWAIGRIWGYYFFPHAGLQNGGANFTLLGIDPYYGSEENHRLPEEFLEILPQESGVMHVGLGVKRAMEKSFSPSSLAFVSPGGELWRLKLGLVLEEVGLYDFILLPKEEARAILGMEEGRVTDIVLKVSNPKEVATIASKLIERYPDSKILTKEQITLAYESLIGYKSGLFLALFITVFLAIGIVIYEKASGISEEERREISLQKAIGWSVGEVMTLKFLEHGWLILLALFLGLLGAYFFVYGLGSPYLSQIFISSSDLALPFSPRLGAGFFEILTYGLFGAFLYLSAVMIPVWRSAMSDAGEVIR</sequence>
<protein>
    <recommendedName>
        <fullName evidence="8">ABC3 transporter permease C-terminal domain-containing protein</fullName>
    </recommendedName>
</protein>
<feature type="transmembrane region" description="Helical" evidence="7">
    <location>
        <begin position="356"/>
        <end position="378"/>
    </location>
</feature>
<dbReference type="GO" id="GO:0098797">
    <property type="term" value="C:plasma membrane protein complex"/>
    <property type="evidence" value="ECO:0007669"/>
    <property type="project" value="TreeGrafter"/>
</dbReference>
<dbReference type="STRING" id="273121.WS0637"/>
<dbReference type="InterPro" id="IPR003838">
    <property type="entry name" value="ABC3_permease_C"/>
</dbReference>
<evidence type="ECO:0000256" key="1">
    <source>
        <dbReference type="ARBA" id="ARBA00004651"/>
    </source>
</evidence>
<evidence type="ECO:0000313" key="9">
    <source>
        <dbReference type="EMBL" id="CAE09768.1"/>
    </source>
</evidence>
<dbReference type="eggNOG" id="COG4591">
    <property type="taxonomic scope" value="Bacteria"/>
</dbReference>
<dbReference type="PANTHER" id="PTHR30489">
    <property type="entry name" value="LIPOPROTEIN-RELEASING SYSTEM TRANSMEMBRANE PROTEIN LOLE"/>
    <property type="match status" value="1"/>
</dbReference>
<keyword evidence="5 7" id="KW-1133">Transmembrane helix</keyword>
<proteinExistence type="inferred from homology"/>